<dbReference type="RefSeq" id="WP_109793698.1">
    <property type="nucleotide sequence ID" value="NZ_PHIG01000032.1"/>
</dbReference>
<protein>
    <recommendedName>
        <fullName evidence="5">EF-hand domain-containing protein</fullName>
    </recommendedName>
</protein>
<gene>
    <name evidence="3" type="ORF">CVT23_11555</name>
</gene>
<evidence type="ECO:0000256" key="2">
    <source>
        <dbReference type="SAM" id="SignalP"/>
    </source>
</evidence>
<evidence type="ECO:0000313" key="3">
    <source>
        <dbReference type="EMBL" id="PJK29673.1"/>
    </source>
</evidence>
<proteinExistence type="predicted"/>
<dbReference type="EMBL" id="PHIG01000032">
    <property type="protein sequence ID" value="PJK29673.1"/>
    <property type="molecule type" value="Genomic_DNA"/>
</dbReference>
<accession>A0A2M9G1T7</accession>
<evidence type="ECO:0008006" key="5">
    <source>
        <dbReference type="Google" id="ProtNLM"/>
    </source>
</evidence>
<dbReference type="AlphaFoldDB" id="A0A2M9G1T7"/>
<feature type="chain" id="PRO_5014728307" description="EF-hand domain-containing protein" evidence="2">
    <location>
        <begin position="24"/>
        <end position="230"/>
    </location>
</feature>
<feature type="signal peptide" evidence="2">
    <location>
        <begin position="1"/>
        <end position="23"/>
    </location>
</feature>
<sequence>MRRTIIGTSTALLLAGVSAQALAADTIKIDRDRDGTAEMEGVIMAGIDHDRDAGTPQLYAVDTDNDGDAESWVMRDASAEAGAYYHTYTHYQMPAYDGERRAMVDMDNDGVAEADARVLADFDIDGEGEQPTHYAVDVDGDGYADRWVYYNADLQTEGSARGHQVASDYLEITEAEQVAADISAVSGANQLDDETGPNPLESTRSNPGEPSDLDTGADASYGDNTGVDDQ</sequence>
<organism evidence="3 4">
    <name type="scientific">Minwuia thermotolerans</name>
    <dbReference type="NCBI Taxonomy" id="2056226"/>
    <lineage>
        <taxon>Bacteria</taxon>
        <taxon>Pseudomonadati</taxon>
        <taxon>Pseudomonadota</taxon>
        <taxon>Alphaproteobacteria</taxon>
        <taxon>Minwuiales</taxon>
        <taxon>Minwuiaceae</taxon>
        <taxon>Minwuia</taxon>
    </lineage>
</organism>
<feature type="region of interest" description="Disordered" evidence="1">
    <location>
        <begin position="185"/>
        <end position="230"/>
    </location>
</feature>
<keyword evidence="4" id="KW-1185">Reference proteome</keyword>
<dbReference type="Proteomes" id="UP000229498">
    <property type="component" value="Unassembled WGS sequence"/>
</dbReference>
<name>A0A2M9G1T7_9PROT</name>
<reference evidence="3 4" key="1">
    <citation type="submission" date="2017-11" db="EMBL/GenBank/DDBJ databases">
        <title>Draft genome sequence of Rhizobiales bacterium SY3-13.</title>
        <authorList>
            <person name="Sun C."/>
        </authorList>
    </citation>
    <scope>NUCLEOTIDE SEQUENCE [LARGE SCALE GENOMIC DNA]</scope>
    <source>
        <strain evidence="3 4">SY3-13</strain>
    </source>
</reference>
<evidence type="ECO:0000313" key="4">
    <source>
        <dbReference type="Proteomes" id="UP000229498"/>
    </source>
</evidence>
<evidence type="ECO:0000256" key="1">
    <source>
        <dbReference type="SAM" id="MobiDB-lite"/>
    </source>
</evidence>
<comment type="caution">
    <text evidence="3">The sequence shown here is derived from an EMBL/GenBank/DDBJ whole genome shotgun (WGS) entry which is preliminary data.</text>
</comment>
<keyword evidence="2" id="KW-0732">Signal</keyword>